<gene>
    <name evidence="6" type="ORF">GTA08_BOTSDO06708</name>
</gene>
<dbReference type="OrthoDB" id="424974at2759"/>
<dbReference type="EMBL" id="WWBZ02000040">
    <property type="protein sequence ID" value="KAF4305807.1"/>
    <property type="molecule type" value="Genomic_DNA"/>
</dbReference>
<dbReference type="GO" id="GO:0003677">
    <property type="term" value="F:DNA binding"/>
    <property type="evidence" value="ECO:0007669"/>
    <property type="project" value="InterPro"/>
</dbReference>
<feature type="compositionally biased region" description="Polar residues" evidence="4">
    <location>
        <begin position="20"/>
        <end position="29"/>
    </location>
</feature>
<dbReference type="InterPro" id="IPR007219">
    <property type="entry name" value="XnlR_reg_dom"/>
</dbReference>
<dbReference type="CDD" id="cd00067">
    <property type="entry name" value="GAL4"/>
    <property type="match status" value="1"/>
</dbReference>
<evidence type="ECO:0000256" key="1">
    <source>
        <dbReference type="ARBA" id="ARBA00004123"/>
    </source>
</evidence>
<evidence type="ECO:0000259" key="5">
    <source>
        <dbReference type="PROSITE" id="PS50048"/>
    </source>
</evidence>
<keyword evidence="3" id="KW-0539">Nucleus</keyword>
<evidence type="ECO:0000256" key="4">
    <source>
        <dbReference type="SAM" id="MobiDB-lite"/>
    </source>
</evidence>
<dbReference type="PROSITE" id="PS00463">
    <property type="entry name" value="ZN2_CY6_FUNGAL_1"/>
    <property type="match status" value="1"/>
</dbReference>
<accession>A0A8H4IR63</accession>
<evidence type="ECO:0000256" key="2">
    <source>
        <dbReference type="ARBA" id="ARBA00022723"/>
    </source>
</evidence>
<name>A0A8H4IR63_9PEZI</name>
<dbReference type="InterPro" id="IPR050613">
    <property type="entry name" value="Sec_Metabolite_Reg"/>
</dbReference>
<dbReference type="CDD" id="cd12148">
    <property type="entry name" value="fungal_TF_MHR"/>
    <property type="match status" value="1"/>
</dbReference>
<evidence type="ECO:0000256" key="3">
    <source>
        <dbReference type="ARBA" id="ARBA00023242"/>
    </source>
</evidence>
<dbReference type="SUPFAM" id="SSF57701">
    <property type="entry name" value="Zn2/Cys6 DNA-binding domain"/>
    <property type="match status" value="1"/>
</dbReference>
<feature type="domain" description="Zn(2)-C6 fungal-type" evidence="5">
    <location>
        <begin position="54"/>
        <end position="83"/>
    </location>
</feature>
<keyword evidence="2" id="KW-0479">Metal-binding</keyword>
<dbReference type="GO" id="GO:0006351">
    <property type="term" value="P:DNA-templated transcription"/>
    <property type="evidence" value="ECO:0007669"/>
    <property type="project" value="InterPro"/>
</dbReference>
<dbReference type="Pfam" id="PF00172">
    <property type="entry name" value="Zn_clus"/>
    <property type="match status" value="1"/>
</dbReference>
<comment type="caution">
    <text evidence="6">The sequence shown here is derived from an EMBL/GenBank/DDBJ whole genome shotgun (WGS) entry which is preliminary data.</text>
</comment>
<sequence length="918" mass="102794">MASPDSYNPHAQRESPSHVEGQSQSNAGQSKPHHAPQHHAVPPKIRRRNRLITSCLECRRRKLKCDKLHPCTNCTRFSRDCVFLAPALDAASQQKLAEIKEKMGSLERTLEEDIARKKEGRLRAESRPGSKLPGLEDFSADEDASELEEERGLEPTPLAIEDAPYDDNMCDDNLVDLGVQFGRMRITERIGGFVRPKLAQEVSSPPPNRLWLHSRMLITTPQLTEALKEVPELFPDPDEPHPSSRQIHPSSYLMPGPDYLAPSANFFFAPTSRKNSLLQSLPAKSMADTLLKQYWLAVHPVAPCVHRPSFERQYATFWRDISNGLEPRPSLQALVLAAMLSASVSLSEDTVTTEYGTTKSELVDNFKEGTEAALSRANVVRTTKLETLQAFVMYLIPLCRTEVSRAHSALTAMAIRLAECMGLHRDGARFGIPAVETHVRRLVWYQLCFLDIRVCEASGPRPQIREDDFDTKFPLNADDADFESNNPPTKDADHFTDMTIVRMRFECTEMARLVWFERPRIEKKQTSLTSVLAKIQNFRSAMEKRYGPMLDVKNPLHHMWQLVYNILSLRLILMVLHRYSSNMHRVMPDRLRTQMLNSATLLIENAIALDTHPSLKPWVWYGGAHQQWHTGLLLMAEVYAKEPHPSYEERVWRCLDYVFELPPEMTIIDKAKYIISGIRDRTLVYQSIRRMRAPTDMEQPMGPRPYTTAINHAARFWYPTMAKSARARTGSPSTSDPSASAANTPGVQYGHMGSQSMPGSTHAGSAQNSAHVSPNIQHAQHPRQDATTPPARYDTSSADDSARHQAYSHASNPMGAPGPYGMPNVFNMSPGDSGSMGSGGVGGSPGDEAMLEIDWNEWDRLFPQQLPNGNPADMYIPDFSYPPVNDQTGRIPTTGPGHAPSLGGLPWGHVGTSQPRPQ</sequence>
<dbReference type="GO" id="GO:0008270">
    <property type="term" value="F:zinc ion binding"/>
    <property type="evidence" value="ECO:0007669"/>
    <property type="project" value="InterPro"/>
</dbReference>
<comment type="subcellular location">
    <subcellularLocation>
        <location evidence="1">Nucleus</location>
    </subcellularLocation>
</comment>
<dbReference type="AlphaFoldDB" id="A0A8H4IR63"/>
<dbReference type="GO" id="GO:0000981">
    <property type="term" value="F:DNA-binding transcription factor activity, RNA polymerase II-specific"/>
    <property type="evidence" value="ECO:0007669"/>
    <property type="project" value="InterPro"/>
</dbReference>
<feature type="region of interest" description="Disordered" evidence="4">
    <location>
        <begin position="1"/>
        <end position="46"/>
    </location>
</feature>
<organism evidence="6 7">
    <name type="scientific">Botryosphaeria dothidea</name>
    <dbReference type="NCBI Taxonomy" id="55169"/>
    <lineage>
        <taxon>Eukaryota</taxon>
        <taxon>Fungi</taxon>
        <taxon>Dikarya</taxon>
        <taxon>Ascomycota</taxon>
        <taxon>Pezizomycotina</taxon>
        <taxon>Dothideomycetes</taxon>
        <taxon>Dothideomycetes incertae sedis</taxon>
        <taxon>Botryosphaeriales</taxon>
        <taxon>Botryosphaeriaceae</taxon>
        <taxon>Botryosphaeria</taxon>
    </lineage>
</organism>
<feature type="region of interest" description="Disordered" evidence="4">
    <location>
        <begin position="725"/>
        <end position="818"/>
    </location>
</feature>
<feature type="compositionally biased region" description="Basic and acidic residues" evidence="4">
    <location>
        <begin position="117"/>
        <end position="128"/>
    </location>
</feature>
<dbReference type="PANTHER" id="PTHR31001:SF40">
    <property type="entry name" value="ZN(II)2CYS6 TRANSCRIPTION FACTOR (EUROFUNG)"/>
    <property type="match status" value="1"/>
</dbReference>
<dbReference type="Gene3D" id="4.10.240.10">
    <property type="entry name" value="Zn(2)-C6 fungal-type DNA-binding domain"/>
    <property type="match status" value="1"/>
</dbReference>
<feature type="region of interest" description="Disordered" evidence="4">
    <location>
        <begin position="884"/>
        <end position="918"/>
    </location>
</feature>
<proteinExistence type="predicted"/>
<evidence type="ECO:0000313" key="7">
    <source>
        <dbReference type="Proteomes" id="UP000572817"/>
    </source>
</evidence>
<feature type="region of interest" description="Disordered" evidence="4">
    <location>
        <begin position="117"/>
        <end position="153"/>
    </location>
</feature>
<dbReference type="InterPro" id="IPR001138">
    <property type="entry name" value="Zn2Cys6_DnaBD"/>
</dbReference>
<keyword evidence="7" id="KW-1185">Reference proteome</keyword>
<feature type="compositionally biased region" description="Low complexity" evidence="4">
    <location>
        <begin position="729"/>
        <end position="745"/>
    </location>
</feature>
<dbReference type="Pfam" id="PF04082">
    <property type="entry name" value="Fungal_trans"/>
    <property type="match status" value="1"/>
</dbReference>
<dbReference type="InterPro" id="IPR036864">
    <property type="entry name" value="Zn2-C6_fun-type_DNA-bd_sf"/>
</dbReference>
<feature type="compositionally biased region" description="Acidic residues" evidence="4">
    <location>
        <begin position="138"/>
        <end position="151"/>
    </location>
</feature>
<dbReference type="PANTHER" id="PTHR31001">
    <property type="entry name" value="UNCHARACTERIZED TRANSCRIPTIONAL REGULATORY PROTEIN"/>
    <property type="match status" value="1"/>
</dbReference>
<dbReference type="PROSITE" id="PS50048">
    <property type="entry name" value="ZN2_CY6_FUNGAL_2"/>
    <property type="match status" value="1"/>
</dbReference>
<evidence type="ECO:0000313" key="6">
    <source>
        <dbReference type="EMBL" id="KAF4305807.1"/>
    </source>
</evidence>
<dbReference type="SMART" id="SM00906">
    <property type="entry name" value="Fungal_trans"/>
    <property type="match status" value="1"/>
</dbReference>
<dbReference type="SMART" id="SM00066">
    <property type="entry name" value="GAL4"/>
    <property type="match status" value="1"/>
</dbReference>
<reference evidence="6" key="1">
    <citation type="submission" date="2020-04" db="EMBL/GenBank/DDBJ databases">
        <title>Genome Assembly and Annotation of Botryosphaeria dothidea sdau 11-99, a Latent Pathogen of Apple Fruit Ring Rot in China.</title>
        <authorList>
            <person name="Yu C."/>
            <person name="Diao Y."/>
            <person name="Lu Q."/>
            <person name="Zhao J."/>
            <person name="Cui S."/>
            <person name="Peng C."/>
            <person name="He B."/>
            <person name="Liu H."/>
        </authorList>
    </citation>
    <scope>NUCLEOTIDE SEQUENCE [LARGE SCALE GENOMIC DNA]</scope>
    <source>
        <strain evidence="6">Sdau11-99</strain>
    </source>
</reference>
<dbReference type="Proteomes" id="UP000572817">
    <property type="component" value="Unassembled WGS sequence"/>
</dbReference>
<feature type="compositionally biased region" description="Polar residues" evidence="4">
    <location>
        <begin position="753"/>
        <end position="778"/>
    </location>
</feature>
<dbReference type="GO" id="GO:0005634">
    <property type="term" value="C:nucleus"/>
    <property type="evidence" value="ECO:0007669"/>
    <property type="project" value="UniProtKB-SubCell"/>
</dbReference>
<protein>
    <submittedName>
        <fullName evidence="6">Fungal specific transcription factor domain-containing protein</fullName>
    </submittedName>
</protein>